<sequence>MAYRNILVAVDLSPDSQILVHKAVSLAERDGAKIYFIHVDVNYADIYSSLVEEDLGPEQERIEKENRQLVQSLIDAAGYPISATLYGKGDFIQALENAVVKYDIDLIVCGHYQDFWNTLKSAARQLIHRMHIDMLIVPLSKDNDEYFEED</sequence>
<dbReference type="Pfam" id="PF00582">
    <property type="entry name" value="Usp"/>
    <property type="match status" value="1"/>
</dbReference>
<dbReference type="AlphaFoldDB" id="A0A0J8VQT4"/>
<gene>
    <name evidence="8" type="ORF">ACH50_08925</name>
</gene>
<dbReference type="EMBL" id="LFEJ01000013">
    <property type="protein sequence ID" value="KMV34875.1"/>
    <property type="molecule type" value="Genomic_DNA"/>
</dbReference>
<comment type="caution">
    <text evidence="8">The sequence shown here is derived from an EMBL/GenBank/DDBJ whole genome shotgun (WGS) entry which is preliminary data.</text>
</comment>
<feature type="domain" description="UspA" evidence="7">
    <location>
        <begin position="3"/>
        <end position="138"/>
    </location>
</feature>
<evidence type="ECO:0000256" key="4">
    <source>
        <dbReference type="ARBA" id="ARBA00022490"/>
    </source>
</evidence>
<dbReference type="OrthoDB" id="9792500at2"/>
<dbReference type="InterPro" id="IPR006015">
    <property type="entry name" value="Universal_stress_UspA"/>
</dbReference>
<evidence type="ECO:0000313" key="8">
    <source>
        <dbReference type="EMBL" id="KMV34875.1"/>
    </source>
</evidence>
<dbReference type="GO" id="GO:0005737">
    <property type="term" value="C:cytoplasm"/>
    <property type="evidence" value="ECO:0007669"/>
    <property type="project" value="UniProtKB-SubCell"/>
</dbReference>
<evidence type="ECO:0000256" key="2">
    <source>
        <dbReference type="ARBA" id="ARBA00008791"/>
    </source>
</evidence>
<name>A0A0J8VQT4_9ENTR</name>
<evidence type="ECO:0000256" key="1">
    <source>
        <dbReference type="ARBA" id="ARBA00004496"/>
    </source>
</evidence>
<dbReference type="RefSeq" id="WP_024555404.1">
    <property type="nucleotide sequence ID" value="NZ_LFEJ01000013.1"/>
</dbReference>
<dbReference type="SUPFAM" id="SSF52402">
    <property type="entry name" value="Adenine nucleotide alpha hydrolases-like"/>
    <property type="match status" value="1"/>
</dbReference>
<evidence type="ECO:0000256" key="6">
    <source>
        <dbReference type="PIRNR" id="PIRNR006276"/>
    </source>
</evidence>
<comment type="function">
    <text evidence="5 6">Required for resistance to DNA-damaging agents.</text>
</comment>
<reference evidence="8 9" key="1">
    <citation type="submission" date="2015-06" db="EMBL/GenBank/DDBJ databases">
        <title>Genome sequencing of Cronobacter sp. strain DJ34 isolated from petroleum contaminated sludge of Duliajan Oil Fields, Assam, India.</title>
        <authorList>
            <person name="Pal S."/>
            <person name="Banerjee T.D."/>
            <person name="Roy A."/>
            <person name="Sar P."/>
            <person name="Kazy S.K."/>
        </authorList>
    </citation>
    <scope>NUCLEOTIDE SEQUENCE [LARGE SCALE GENOMIC DNA]</scope>
    <source>
        <strain evidence="8 9">DJ34</strain>
    </source>
</reference>
<dbReference type="PATRIC" id="fig|1656095.3.peg.4406"/>
<dbReference type="PIRSF" id="PIRSF006276">
    <property type="entry name" value="UspA"/>
    <property type="match status" value="1"/>
</dbReference>
<comment type="subcellular location">
    <subcellularLocation>
        <location evidence="1 6">Cytoplasm</location>
    </subcellularLocation>
</comment>
<evidence type="ECO:0000256" key="3">
    <source>
        <dbReference type="ARBA" id="ARBA00011738"/>
    </source>
</evidence>
<dbReference type="Proteomes" id="UP000037315">
    <property type="component" value="Unassembled WGS sequence"/>
</dbReference>
<comment type="similarity">
    <text evidence="2 6">Belongs to the universal stress protein A family.</text>
</comment>
<proteinExistence type="inferred from homology"/>
<comment type="subunit">
    <text evidence="3">Homodimer.</text>
</comment>
<dbReference type="Gene3D" id="3.40.50.620">
    <property type="entry name" value="HUPs"/>
    <property type="match status" value="1"/>
</dbReference>
<evidence type="ECO:0000259" key="7">
    <source>
        <dbReference type="Pfam" id="PF00582"/>
    </source>
</evidence>
<accession>A0A0J8VQT4</accession>
<keyword evidence="4 6" id="KW-0963">Cytoplasm</keyword>
<evidence type="ECO:0000313" key="9">
    <source>
        <dbReference type="Proteomes" id="UP000037315"/>
    </source>
</evidence>
<organism evidence="8 9">
    <name type="scientific">Franconibacter pulveris</name>
    <dbReference type="NCBI Taxonomy" id="435910"/>
    <lineage>
        <taxon>Bacteria</taxon>
        <taxon>Pseudomonadati</taxon>
        <taxon>Pseudomonadota</taxon>
        <taxon>Gammaproteobacteria</taxon>
        <taxon>Enterobacterales</taxon>
        <taxon>Enterobacteriaceae</taxon>
        <taxon>Franconibacter</taxon>
    </lineage>
</organism>
<dbReference type="PANTHER" id="PTHR46268:SF23">
    <property type="entry name" value="UNIVERSAL STRESS PROTEIN A-RELATED"/>
    <property type="match status" value="1"/>
</dbReference>
<evidence type="ECO:0000256" key="5">
    <source>
        <dbReference type="ARBA" id="ARBA00037131"/>
    </source>
</evidence>
<dbReference type="STRING" id="1121863.GCA_000621185_03943"/>
<keyword evidence="9" id="KW-1185">Reference proteome</keyword>
<dbReference type="PANTHER" id="PTHR46268">
    <property type="entry name" value="STRESS RESPONSE PROTEIN NHAX"/>
    <property type="match status" value="1"/>
</dbReference>
<protein>
    <recommendedName>
        <fullName evidence="6">Universal stress protein</fullName>
    </recommendedName>
</protein>
<dbReference type="InterPro" id="IPR014729">
    <property type="entry name" value="Rossmann-like_a/b/a_fold"/>
</dbReference>
<dbReference type="InterPro" id="IPR006016">
    <property type="entry name" value="UspA"/>
</dbReference>